<dbReference type="EMBL" id="CP000527">
    <property type="protein sequence ID" value="ABM27641.1"/>
    <property type="molecule type" value="Genomic_DNA"/>
</dbReference>
<proteinExistence type="predicted"/>
<accession>A0A0H3A5N6</accession>
<dbReference type="KEGG" id="dvl:Dvul_0618"/>
<dbReference type="Proteomes" id="UP000009173">
    <property type="component" value="Chromosome"/>
</dbReference>
<organism evidence="1 2">
    <name type="scientific">Nitratidesulfovibrio vulgaris (strain DP4)</name>
    <name type="common">Desulfovibrio vulgaris</name>
    <dbReference type="NCBI Taxonomy" id="391774"/>
    <lineage>
        <taxon>Bacteria</taxon>
        <taxon>Pseudomonadati</taxon>
        <taxon>Thermodesulfobacteriota</taxon>
        <taxon>Desulfovibrionia</taxon>
        <taxon>Desulfovibrionales</taxon>
        <taxon>Desulfovibrionaceae</taxon>
        <taxon>Nitratidesulfovibrio</taxon>
    </lineage>
</organism>
<gene>
    <name evidence="1" type="ordered locus">Dvul_0618</name>
</gene>
<evidence type="ECO:0000313" key="1">
    <source>
        <dbReference type="EMBL" id="ABM27641.1"/>
    </source>
</evidence>
<dbReference type="HOGENOM" id="CLU_2179644_0_0_7"/>
<dbReference type="AlphaFoldDB" id="A0A0H3A5N6"/>
<name>A0A0H3A5N6_NITV4</name>
<reference evidence="2" key="1">
    <citation type="journal article" date="2009" name="Environ. Microbiol.">
        <title>Contribution of mobile genetic elements to Desulfovibrio vulgaris genome plasticity.</title>
        <authorList>
            <person name="Walker C.B."/>
            <person name="Stolyar S."/>
            <person name="Chivian D."/>
            <person name="Pinel N."/>
            <person name="Gabster J.A."/>
            <person name="Dehal P.S."/>
            <person name="He Z."/>
            <person name="Yang Z.K."/>
            <person name="Yen H.C."/>
            <person name="Zhou J."/>
            <person name="Wall J.D."/>
            <person name="Hazen T.C."/>
            <person name="Arkin A.P."/>
            <person name="Stahl D.A."/>
        </authorList>
    </citation>
    <scope>NUCLEOTIDE SEQUENCE [LARGE SCALE GENOMIC DNA]</scope>
    <source>
        <strain evidence="2">DP4</strain>
    </source>
</reference>
<protein>
    <submittedName>
        <fullName evidence="1">Uncharacterized protein</fullName>
    </submittedName>
</protein>
<sequence length="109" mass="12391">MRNVKYVCGRRVETFDLLPPAGANGKHMEYRGRHDETGWGEGLRCDAGETGRDVAGMMHIEVGEHRRLLGLYYAVYAEHEDPTQERVRARMRALEACNRYYEGGGACRS</sequence>
<evidence type="ECO:0000313" key="2">
    <source>
        <dbReference type="Proteomes" id="UP000009173"/>
    </source>
</evidence>